<protein>
    <recommendedName>
        <fullName evidence="3">Secreted protein</fullName>
    </recommendedName>
</protein>
<organism evidence="1 2">
    <name type="scientific">Cryptolaemus montrouzieri</name>
    <dbReference type="NCBI Taxonomy" id="559131"/>
    <lineage>
        <taxon>Eukaryota</taxon>
        <taxon>Metazoa</taxon>
        <taxon>Ecdysozoa</taxon>
        <taxon>Arthropoda</taxon>
        <taxon>Hexapoda</taxon>
        <taxon>Insecta</taxon>
        <taxon>Pterygota</taxon>
        <taxon>Neoptera</taxon>
        <taxon>Endopterygota</taxon>
        <taxon>Coleoptera</taxon>
        <taxon>Polyphaga</taxon>
        <taxon>Cucujiformia</taxon>
        <taxon>Coccinelloidea</taxon>
        <taxon>Coccinellidae</taxon>
        <taxon>Scymninae</taxon>
        <taxon>Scymnini</taxon>
        <taxon>Cryptolaemus</taxon>
    </lineage>
</organism>
<sequence>MSYIGRLFCSAQLIIRVNALTVSACFTFIILFKPSSESEDSSTFSIFLPEASCISSSSVKSITNSLSPTAQLVMFQWLSFSGSMTLNDSAIFFK</sequence>
<name>A0ABD2P4N6_9CUCU</name>
<dbReference type="AlphaFoldDB" id="A0ABD2P4N6"/>
<evidence type="ECO:0000313" key="1">
    <source>
        <dbReference type="EMBL" id="KAL3285931.1"/>
    </source>
</evidence>
<accession>A0ABD2P4N6</accession>
<reference evidence="1 2" key="1">
    <citation type="journal article" date="2021" name="BMC Biol.">
        <title>Horizontally acquired antibacterial genes associated with adaptive radiation of ladybird beetles.</title>
        <authorList>
            <person name="Li H.S."/>
            <person name="Tang X.F."/>
            <person name="Huang Y.H."/>
            <person name="Xu Z.Y."/>
            <person name="Chen M.L."/>
            <person name="Du X.Y."/>
            <person name="Qiu B.Y."/>
            <person name="Chen P.T."/>
            <person name="Zhang W."/>
            <person name="Slipinski A."/>
            <person name="Escalona H.E."/>
            <person name="Waterhouse R.M."/>
            <person name="Zwick A."/>
            <person name="Pang H."/>
        </authorList>
    </citation>
    <scope>NUCLEOTIDE SEQUENCE [LARGE SCALE GENOMIC DNA]</scope>
    <source>
        <strain evidence="1">SYSU2018</strain>
    </source>
</reference>
<keyword evidence="2" id="KW-1185">Reference proteome</keyword>
<dbReference type="EMBL" id="JABFTP020000185">
    <property type="protein sequence ID" value="KAL3285931.1"/>
    <property type="molecule type" value="Genomic_DNA"/>
</dbReference>
<evidence type="ECO:0008006" key="3">
    <source>
        <dbReference type="Google" id="ProtNLM"/>
    </source>
</evidence>
<comment type="caution">
    <text evidence="1">The sequence shown here is derived from an EMBL/GenBank/DDBJ whole genome shotgun (WGS) entry which is preliminary data.</text>
</comment>
<dbReference type="Proteomes" id="UP001516400">
    <property type="component" value="Unassembled WGS sequence"/>
</dbReference>
<evidence type="ECO:0000313" key="2">
    <source>
        <dbReference type="Proteomes" id="UP001516400"/>
    </source>
</evidence>
<proteinExistence type="predicted"/>
<gene>
    <name evidence="1" type="ORF">HHI36_000449</name>
</gene>